<dbReference type="Gene3D" id="3.40.50.300">
    <property type="entry name" value="P-loop containing nucleotide triphosphate hydrolases"/>
    <property type="match status" value="1"/>
</dbReference>
<name>A0A8H4BSS9_MUCCL</name>
<dbReference type="EMBL" id="JAAECE010000001">
    <property type="protein sequence ID" value="KAF1807803.1"/>
    <property type="molecule type" value="Genomic_DNA"/>
</dbReference>
<proteinExistence type="predicted"/>
<evidence type="ECO:0000313" key="2">
    <source>
        <dbReference type="EMBL" id="KAF1807803.1"/>
    </source>
</evidence>
<dbReference type="SUPFAM" id="SSF52540">
    <property type="entry name" value="P-loop containing nucleoside triphosphate hydrolases"/>
    <property type="match status" value="1"/>
</dbReference>
<dbReference type="InterPro" id="IPR027417">
    <property type="entry name" value="P-loop_NTPase"/>
</dbReference>
<gene>
    <name evidence="2" type="ORF">FB192DRAFT_1339128</name>
    <name evidence="1" type="ORF">FB192DRAFT_1348262</name>
</gene>
<organism evidence="2 3">
    <name type="scientific">Mucor circinelloides f. lusitanicus</name>
    <name type="common">Mucor racemosus var. lusitanicus</name>
    <dbReference type="NCBI Taxonomy" id="29924"/>
    <lineage>
        <taxon>Eukaryota</taxon>
        <taxon>Fungi</taxon>
        <taxon>Fungi incertae sedis</taxon>
        <taxon>Mucoromycota</taxon>
        <taxon>Mucoromycotina</taxon>
        <taxon>Mucoromycetes</taxon>
        <taxon>Mucorales</taxon>
        <taxon>Mucorineae</taxon>
        <taxon>Mucoraceae</taxon>
        <taxon>Mucor</taxon>
    </lineage>
</organism>
<protein>
    <recommendedName>
        <fullName evidence="4">ATP-dependent DNA helicase</fullName>
    </recommendedName>
</protein>
<dbReference type="AlphaFoldDB" id="A0A8H4BSS9"/>
<sequence length="115" mass="12938">MDEENILLAKLAGGAEEALWIQRISRSIPGTSYVQTQFPIVPAFATTIHKAQSITIDAVAIHLGDMPSHDQLYVAMPRVRRAEDIPMRIKRKFGVNLEAIEMIDYSQPNDDTMEQ</sequence>
<evidence type="ECO:0000313" key="3">
    <source>
        <dbReference type="Proteomes" id="UP000469890"/>
    </source>
</evidence>
<accession>A0A8H4BSS9</accession>
<evidence type="ECO:0000313" key="1">
    <source>
        <dbReference type="EMBL" id="KAF1795997.1"/>
    </source>
</evidence>
<dbReference type="Proteomes" id="UP000469890">
    <property type="component" value="Unassembled WGS sequence"/>
</dbReference>
<dbReference type="CDD" id="cd18809">
    <property type="entry name" value="SF1_C_RecD"/>
    <property type="match status" value="1"/>
</dbReference>
<comment type="caution">
    <text evidence="2">The sequence shown here is derived from an EMBL/GenBank/DDBJ whole genome shotgun (WGS) entry which is preliminary data.</text>
</comment>
<reference evidence="2 3" key="1">
    <citation type="submission" date="2019-09" db="EMBL/GenBank/DDBJ databases">
        <authorList>
            <consortium name="DOE Joint Genome Institute"/>
            <person name="Mondo S.J."/>
            <person name="Navarro-Mendoza M.I."/>
            <person name="Perez-Arques C."/>
            <person name="Panchal S."/>
            <person name="Nicolas F.E."/>
            <person name="Ganguly P."/>
            <person name="Pangilinan J."/>
            <person name="Grigoriev I."/>
            <person name="Heitman J."/>
            <person name="Sanya K."/>
            <person name="Garre V."/>
        </authorList>
    </citation>
    <scope>NUCLEOTIDE SEQUENCE [LARGE SCALE GENOMIC DNA]</scope>
    <source>
        <strain evidence="2 3">MU402</strain>
    </source>
</reference>
<dbReference type="EMBL" id="JAAECE010000017">
    <property type="protein sequence ID" value="KAF1795997.1"/>
    <property type="molecule type" value="Genomic_DNA"/>
</dbReference>
<evidence type="ECO:0008006" key="4">
    <source>
        <dbReference type="Google" id="ProtNLM"/>
    </source>
</evidence>